<accession>A0AAP2W7J4</accession>
<dbReference type="InterPro" id="IPR024311">
    <property type="entry name" value="Lipocalin-like"/>
</dbReference>
<evidence type="ECO:0000259" key="2">
    <source>
        <dbReference type="Pfam" id="PF13648"/>
    </source>
</evidence>
<reference evidence="3 4" key="1">
    <citation type="submission" date="2021-11" db="EMBL/GenBank/DDBJ databases">
        <title>Lacrimispora sp. nov. NSJ-141 isolated from human feces.</title>
        <authorList>
            <person name="Abdugheni R."/>
        </authorList>
    </citation>
    <scope>NUCLEOTIDE SEQUENCE [LARGE SCALE GENOMIC DNA]</scope>
    <source>
        <strain evidence="3 4">NSJ-141</strain>
    </source>
</reference>
<keyword evidence="4" id="KW-1185">Reference proteome</keyword>
<organism evidence="3 4">
    <name type="scientific">Lientehia hominis</name>
    <dbReference type="NCBI Taxonomy" id="2897778"/>
    <lineage>
        <taxon>Bacteria</taxon>
        <taxon>Bacillati</taxon>
        <taxon>Bacillota</taxon>
        <taxon>Clostridia</taxon>
        <taxon>Lachnospirales</taxon>
        <taxon>Lachnospiraceae</taxon>
        <taxon>Lientehia</taxon>
    </lineage>
</organism>
<dbReference type="AlphaFoldDB" id="A0AAP2W7J4"/>
<proteinExistence type="predicted"/>
<keyword evidence="1" id="KW-0732">Signal</keyword>
<dbReference type="Pfam" id="PF13648">
    <property type="entry name" value="Lipocalin_4"/>
    <property type="match status" value="1"/>
</dbReference>
<protein>
    <submittedName>
        <fullName evidence="3">Lipocalin family protein</fullName>
    </submittedName>
</protein>
<comment type="caution">
    <text evidence="3">The sequence shown here is derived from an EMBL/GenBank/DDBJ whole genome shotgun (WGS) entry which is preliminary data.</text>
</comment>
<name>A0AAP2W7J4_9FIRM</name>
<evidence type="ECO:0000313" key="4">
    <source>
        <dbReference type="Proteomes" id="UP001299265"/>
    </source>
</evidence>
<dbReference type="RefSeq" id="WP_231061038.1">
    <property type="nucleotide sequence ID" value="NZ_JAJNOR010000001.1"/>
</dbReference>
<feature type="chain" id="PRO_5042922949" evidence="1">
    <location>
        <begin position="19"/>
        <end position="123"/>
    </location>
</feature>
<feature type="domain" description="Lipocalin-like" evidence="2">
    <location>
        <begin position="31"/>
        <end position="110"/>
    </location>
</feature>
<evidence type="ECO:0000256" key="1">
    <source>
        <dbReference type="SAM" id="SignalP"/>
    </source>
</evidence>
<sequence>MKKRIVILMLVLAMTVMALTGCGKKSSAPVVGDWKMTTIEVSGMTLNVDQFLAMAGQDDVNMTLTISADGKFSMDVAGEKAEGTWKYKDSICTLTADGEDVDAEYKDGKLVMSMDEGTMTFEK</sequence>
<dbReference type="PROSITE" id="PS51257">
    <property type="entry name" value="PROKAR_LIPOPROTEIN"/>
    <property type="match status" value="1"/>
</dbReference>
<evidence type="ECO:0000313" key="3">
    <source>
        <dbReference type="EMBL" id="MCD2491081.1"/>
    </source>
</evidence>
<dbReference type="EMBL" id="JAJNOR010000001">
    <property type="protein sequence ID" value="MCD2491081.1"/>
    <property type="molecule type" value="Genomic_DNA"/>
</dbReference>
<dbReference type="Proteomes" id="UP001299265">
    <property type="component" value="Unassembled WGS sequence"/>
</dbReference>
<gene>
    <name evidence="3" type="ORF">LQE92_00390</name>
</gene>
<feature type="signal peptide" evidence="1">
    <location>
        <begin position="1"/>
        <end position="18"/>
    </location>
</feature>